<dbReference type="PROSITE" id="PS50935">
    <property type="entry name" value="SSB"/>
    <property type="match status" value="1"/>
</dbReference>
<evidence type="ECO:0000313" key="4">
    <source>
        <dbReference type="Proteomes" id="UP000179242"/>
    </source>
</evidence>
<dbReference type="GO" id="GO:0009295">
    <property type="term" value="C:nucleoid"/>
    <property type="evidence" value="ECO:0007669"/>
    <property type="project" value="TreeGrafter"/>
</dbReference>
<accession>A0A1F4U4Y0</accession>
<dbReference type="AlphaFoldDB" id="A0A1F4U4Y0"/>
<protein>
    <recommendedName>
        <fullName evidence="5">Single-stranded DNA-binding protein</fullName>
    </recommendedName>
</protein>
<dbReference type="CDD" id="cd04496">
    <property type="entry name" value="SSB_OBF"/>
    <property type="match status" value="1"/>
</dbReference>
<keyword evidence="1 2" id="KW-0238">DNA-binding</keyword>
<dbReference type="InterPro" id="IPR000424">
    <property type="entry name" value="Primosome_PriB/ssb"/>
</dbReference>
<dbReference type="InterPro" id="IPR011344">
    <property type="entry name" value="ssDNA-bd"/>
</dbReference>
<sequence length="105" mass="11275">MEGSALTKFKLSVTRPGGVGNDLIDVVAWRDQAEAASQNFKQGDLVLVEGKIQVRSFQNQAGERNWATEVVANKVQLFGGKKVSAPAAVSSGTEVEELPEDDLPF</sequence>
<dbReference type="SUPFAM" id="SSF50249">
    <property type="entry name" value="Nucleic acid-binding proteins"/>
    <property type="match status" value="1"/>
</dbReference>
<dbReference type="PANTHER" id="PTHR10302">
    <property type="entry name" value="SINGLE-STRANDED DNA-BINDING PROTEIN"/>
    <property type="match status" value="1"/>
</dbReference>
<dbReference type="Gene3D" id="2.40.50.140">
    <property type="entry name" value="Nucleic acid-binding proteins"/>
    <property type="match status" value="1"/>
</dbReference>
<evidence type="ECO:0008006" key="5">
    <source>
        <dbReference type="Google" id="ProtNLM"/>
    </source>
</evidence>
<gene>
    <name evidence="3" type="ORF">A2438_04660</name>
</gene>
<name>A0A1F4U4Y0_UNCSA</name>
<evidence type="ECO:0000256" key="1">
    <source>
        <dbReference type="ARBA" id="ARBA00023125"/>
    </source>
</evidence>
<reference evidence="3 4" key="1">
    <citation type="journal article" date="2016" name="Nat. Commun.">
        <title>Thousands of microbial genomes shed light on interconnected biogeochemical processes in an aquifer system.</title>
        <authorList>
            <person name="Anantharaman K."/>
            <person name="Brown C.T."/>
            <person name="Hug L.A."/>
            <person name="Sharon I."/>
            <person name="Castelle C.J."/>
            <person name="Probst A.J."/>
            <person name="Thomas B.C."/>
            <person name="Singh A."/>
            <person name="Wilkins M.J."/>
            <person name="Karaoz U."/>
            <person name="Brodie E.L."/>
            <person name="Williams K.H."/>
            <person name="Hubbard S.S."/>
            <person name="Banfield J.F."/>
        </authorList>
    </citation>
    <scope>NUCLEOTIDE SEQUENCE [LARGE SCALE GENOMIC DNA]</scope>
</reference>
<dbReference type="Proteomes" id="UP000179242">
    <property type="component" value="Unassembled WGS sequence"/>
</dbReference>
<evidence type="ECO:0000256" key="2">
    <source>
        <dbReference type="PROSITE-ProRule" id="PRU00252"/>
    </source>
</evidence>
<organism evidence="3 4">
    <name type="scientific">candidate division WOR-1 bacterium RIFOXYC2_FULL_46_14</name>
    <dbReference type="NCBI Taxonomy" id="1802587"/>
    <lineage>
        <taxon>Bacteria</taxon>
        <taxon>Bacillati</taxon>
        <taxon>Saganbacteria</taxon>
    </lineage>
</organism>
<dbReference type="Pfam" id="PF00436">
    <property type="entry name" value="SSB"/>
    <property type="match status" value="1"/>
</dbReference>
<proteinExistence type="predicted"/>
<evidence type="ECO:0000313" key="3">
    <source>
        <dbReference type="EMBL" id="OGC40025.1"/>
    </source>
</evidence>
<dbReference type="PANTHER" id="PTHR10302:SF27">
    <property type="entry name" value="SINGLE-STRANDED DNA-BINDING PROTEIN"/>
    <property type="match status" value="1"/>
</dbReference>
<dbReference type="GO" id="GO:0003697">
    <property type="term" value="F:single-stranded DNA binding"/>
    <property type="evidence" value="ECO:0007669"/>
    <property type="project" value="InterPro"/>
</dbReference>
<dbReference type="InterPro" id="IPR012340">
    <property type="entry name" value="NA-bd_OB-fold"/>
</dbReference>
<dbReference type="GO" id="GO:0006260">
    <property type="term" value="P:DNA replication"/>
    <property type="evidence" value="ECO:0007669"/>
    <property type="project" value="InterPro"/>
</dbReference>
<dbReference type="EMBL" id="MEUJ01000005">
    <property type="protein sequence ID" value="OGC40025.1"/>
    <property type="molecule type" value="Genomic_DNA"/>
</dbReference>
<comment type="caution">
    <text evidence="3">The sequence shown here is derived from an EMBL/GenBank/DDBJ whole genome shotgun (WGS) entry which is preliminary data.</text>
</comment>